<dbReference type="AlphaFoldDB" id="A0A1G9S7A6"/>
<accession>A0A1G9S7A6</accession>
<evidence type="ECO:0000259" key="7">
    <source>
        <dbReference type="Pfam" id="PF01408"/>
    </source>
</evidence>
<gene>
    <name evidence="9" type="ORF">SAMN04488514_107135</name>
</gene>
<evidence type="ECO:0000259" key="8">
    <source>
        <dbReference type="Pfam" id="PF21252"/>
    </source>
</evidence>
<dbReference type="InterPro" id="IPR036291">
    <property type="entry name" value="NAD(P)-bd_dom_sf"/>
</dbReference>
<evidence type="ECO:0000256" key="5">
    <source>
        <dbReference type="ARBA" id="ARBA00023295"/>
    </source>
</evidence>
<dbReference type="SUPFAM" id="SSF51735">
    <property type="entry name" value="NAD(P)-binding Rossmann-fold domains"/>
    <property type="match status" value="1"/>
</dbReference>
<comment type="similarity">
    <text evidence="2">Belongs to the Gfo/Idh/MocA family. Glycosyl hydrolase 109 subfamily.</text>
</comment>
<evidence type="ECO:0000256" key="1">
    <source>
        <dbReference type="ARBA" id="ARBA00001911"/>
    </source>
</evidence>
<proteinExistence type="inferred from homology"/>
<feature type="domain" description="Gfo/Idh/MocA-like oxidoreductase N-terminal" evidence="7">
    <location>
        <begin position="62"/>
        <end position="191"/>
    </location>
</feature>
<evidence type="ECO:0000256" key="2">
    <source>
        <dbReference type="ARBA" id="ARBA00009329"/>
    </source>
</evidence>
<dbReference type="EMBL" id="FNGV01000007">
    <property type="protein sequence ID" value="SDM31177.1"/>
    <property type="molecule type" value="Genomic_DNA"/>
</dbReference>
<dbReference type="Proteomes" id="UP000199440">
    <property type="component" value="Unassembled WGS sequence"/>
</dbReference>
<dbReference type="InterPro" id="IPR050463">
    <property type="entry name" value="Gfo/Idh/MocA_oxidrdct_glycsds"/>
</dbReference>
<organism evidence="9 10">
    <name type="scientific">Kriegella aquimaris</name>
    <dbReference type="NCBI Taxonomy" id="192904"/>
    <lineage>
        <taxon>Bacteria</taxon>
        <taxon>Pseudomonadati</taxon>
        <taxon>Bacteroidota</taxon>
        <taxon>Flavobacteriia</taxon>
        <taxon>Flavobacteriales</taxon>
        <taxon>Flavobacteriaceae</taxon>
        <taxon>Kriegella</taxon>
    </lineage>
</organism>
<evidence type="ECO:0000313" key="9">
    <source>
        <dbReference type="EMBL" id="SDM31177.1"/>
    </source>
</evidence>
<dbReference type="STRING" id="192904.SAMN04488514_107135"/>
<dbReference type="GO" id="GO:0000166">
    <property type="term" value="F:nucleotide binding"/>
    <property type="evidence" value="ECO:0007669"/>
    <property type="project" value="InterPro"/>
</dbReference>
<dbReference type="OrthoDB" id="9771072at2"/>
<keyword evidence="10" id="KW-1185">Reference proteome</keyword>
<keyword evidence="5" id="KW-0326">Glycosidase</keyword>
<dbReference type="GO" id="GO:0016798">
    <property type="term" value="F:hydrolase activity, acting on glycosyl bonds"/>
    <property type="evidence" value="ECO:0007669"/>
    <property type="project" value="UniProtKB-KW"/>
</dbReference>
<evidence type="ECO:0000256" key="3">
    <source>
        <dbReference type="ARBA" id="ARBA00022801"/>
    </source>
</evidence>
<dbReference type="Pfam" id="PF01408">
    <property type="entry name" value="GFO_IDH_MocA"/>
    <property type="match status" value="1"/>
</dbReference>
<dbReference type="PANTHER" id="PTHR43818:SF1">
    <property type="entry name" value="GLYCOSYL HYDROLASE FAMILY 109 PROTEIN"/>
    <property type="match status" value="1"/>
</dbReference>
<dbReference type="PROSITE" id="PS51318">
    <property type="entry name" value="TAT"/>
    <property type="match status" value="1"/>
</dbReference>
<dbReference type="InterPro" id="IPR000683">
    <property type="entry name" value="Gfo/Idh/MocA-like_OxRdtase_N"/>
</dbReference>
<keyword evidence="6" id="KW-0732">Signal</keyword>
<dbReference type="Gene3D" id="3.40.50.720">
    <property type="entry name" value="NAD(P)-binding Rossmann-like Domain"/>
    <property type="match status" value="1"/>
</dbReference>
<dbReference type="Gene3D" id="3.30.360.10">
    <property type="entry name" value="Dihydrodipicolinate Reductase, domain 2"/>
    <property type="match status" value="1"/>
</dbReference>
<keyword evidence="4" id="KW-0520">NAD</keyword>
<evidence type="ECO:0000256" key="6">
    <source>
        <dbReference type="SAM" id="SignalP"/>
    </source>
</evidence>
<dbReference type="InterPro" id="IPR006311">
    <property type="entry name" value="TAT_signal"/>
</dbReference>
<protein>
    <submittedName>
        <fullName evidence="9">Oxidoreductase family, NAD-binding Rossmann fold</fullName>
    </submittedName>
</protein>
<dbReference type="InterPro" id="IPR049303">
    <property type="entry name" value="Glyco_hydro_109_C"/>
</dbReference>
<evidence type="ECO:0000313" key="10">
    <source>
        <dbReference type="Proteomes" id="UP000199440"/>
    </source>
</evidence>
<feature type="chain" id="PRO_5011747474" evidence="6">
    <location>
        <begin position="30"/>
        <end position="475"/>
    </location>
</feature>
<feature type="domain" description="Glycosyl hydrolase 109 C-terminal" evidence="8">
    <location>
        <begin position="202"/>
        <end position="373"/>
    </location>
</feature>
<reference evidence="9 10" key="1">
    <citation type="submission" date="2016-10" db="EMBL/GenBank/DDBJ databases">
        <authorList>
            <person name="de Groot N.N."/>
        </authorList>
    </citation>
    <scope>NUCLEOTIDE SEQUENCE [LARGE SCALE GENOMIC DNA]</scope>
    <source>
        <strain evidence="9 10">DSM 19886</strain>
    </source>
</reference>
<evidence type="ECO:0000256" key="4">
    <source>
        <dbReference type="ARBA" id="ARBA00023027"/>
    </source>
</evidence>
<name>A0A1G9S7A6_9FLAO</name>
<dbReference type="RefSeq" id="WP_089890895.1">
    <property type="nucleotide sequence ID" value="NZ_FNGV01000007.1"/>
</dbReference>
<keyword evidence="3" id="KW-0378">Hydrolase</keyword>
<comment type="cofactor">
    <cofactor evidence="1">
        <name>NAD(+)</name>
        <dbReference type="ChEBI" id="CHEBI:57540"/>
    </cofactor>
</comment>
<dbReference type="PANTHER" id="PTHR43818">
    <property type="entry name" value="BCDNA.GH03377"/>
    <property type="match status" value="1"/>
</dbReference>
<sequence length="475" mass="54123">MKNQTRRNFIKLSALSTGFLGLSAHGVFAQDEIQKRIAGLSETPQAIGNSAIGLKYDPIKQVRIGVIGVGNRGYGHVKNINSLQPNAKIVAIADVRESRAKRALELLNKLNKKKQSIDLYFGDEEIWRDMVKRDDIDLIVVVTPPTEHAHMAVYAMEQGKHVVSEVPIALTIQESWDIINTAEKTQRHCMMLENCCYGEEELWVLNMVKNNVFGSLTHAEGGYIHSLLQKLFVKSDDPATSAYYKQWRLRLHAEMHGNLYPTHGLGPIANYMDIGNGDRFDYLVSMDSSEESLHQYATQSSPDNDFYNQKNFSHGDMNSSMIKTAKGRSILLQHDVVSPRPYSRINALSGSKAYHEGYPSRLSLYDEGLGHDWLNEEKFKEMQEKYEHPIWHKMKEDAQEQGGHGGMDYIMFYRLIQNLNNGYPMDMNVYNGVDWSVILPLTKLSVELGSIPIKFPDFTRGNWKEERELGFFQNI</sequence>
<feature type="signal peptide" evidence="6">
    <location>
        <begin position="1"/>
        <end position="29"/>
    </location>
</feature>
<dbReference type="Pfam" id="PF21252">
    <property type="entry name" value="Glyco_hydro_109_C"/>
    <property type="match status" value="1"/>
</dbReference>